<evidence type="ECO:0000256" key="7">
    <source>
        <dbReference type="SAM" id="Phobius"/>
    </source>
</evidence>
<feature type="transmembrane region" description="Helical" evidence="7">
    <location>
        <begin position="309"/>
        <end position="330"/>
    </location>
</feature>
<dbReference type="GO" id="GO:0035725">
    <property type="term" value="P:sodium ion transmembrane transport"/>
    <property type="evidence" value="ECO:0007669"/>
    <property type="project" value="TreeGrafter"/>
</dbReference>
<reference evidence="8" key="2">
    <citation type="submission" date="2021-05" db="EMBL/GenBank/DDBJ databases">
        <authorList>
            <person name="Pain A."/>
        </authorList>
    </citation>
    <scope>NUCLEOTIDE SEQUENCE</scope>
    <source>
        <strain evidence="8">1802A</strain>
    </source>
</reference>
<dbReference type="InterPro" id="IPR000175">
    <property type="entry name" value="Na/ntran_symport"/>
</dbReference>
<dbReference type="SUPFAM" id="SSF161070">
    <property type="entry name" value="SNF-like"/>
    <property type="match status" value="1"/>
</dbReference>
<keyword evidence="4 7" id="KW-1133">Transmembrane helix</keyword>
<evidence type="ECO:0000256" key="4">
    <source>
        <dbReference type="ARBA" id="ARBA00022989"/>
    </source>
</evidence>
<evidence type="ECO:0000256" key="6">
    <source>
        <dbReference type="SAM" id="MobiDB-lite"/>
    </source>
</evidence>
<feature type="compositionally biased region" description="Polar residues" evidence="6">
    <location>
        <begin position="36"/>
        <end position="46"/>
    </location>
</feature>
<dbReference type="GO" id="GO:0005886">
    <property type="term" value="C:plasma membrane"/>
    <property type="evidence" value="ECO:0007669"/>
    <property type="project" value="TreeGrafter"/>
</dbReference>
<gene>
    <name evidence="8" type="ORF">X943_003454</name>
</gene>
<keyword evidence="3 7" id="KW-0812">Transmembrane</keyword>
<feature type="transmembrane region" description="Helical" evidence="7">
    <location>
        <begin position="566"/>
        <end position="591"/>
    </location>
</feature>
<feature type="transmembrane region" description="Helical" evidence="7">
    <location>
        <begin position="667"/>
        <end position="686"/>
    </location>
</feature>
<feature type="transmembrane region" description="Helical" evidence="7">
    <location>
        <begin position="629"/>
        <end position="647"/>
    </location>
</feature>
<dbReference type="InterPro" id="IPR037272">
    <property type="entry name" value="SNS_sf"/>
</dbReference>
<keyword evidence="9" id="KW-1185">Reference proteome</keyword>
<evidence type="ECO:0000313" key="9">
    <source>
        <dbReference type="Proteomes" id="UP001195914"/>
    </source>
</evidence>
<feature type="transmembrane region" description="Helical" evidence="7">
    <location>
        <begin position="458"/>
        <end position="477"/>
    </location>
</feature>
<feature type="compositionally biased region" description="Basic and acidic residues" evidence="6">
    <location>
        <begin position="12"/>
        <end position="22"/>
    </location>
</feature>
<dbReference type="EMBL" id="JAHBMH010000063">
    <property type="protein sequence ID" value="KAK1934379.1"/>
    <property type="molecule type" value="Genomic_DNA"/>
</dbReference>
<dbReference type="PANTHER" id="PTHR11616">
    <property type="entry name" value="SODIUM/CHLORIDE DEPENDENT TRANSPORTER"/>
    <property type="match status" value="1"/>
</dbReference>
<accession>A0AAD9G9R4</accession>
<dbReference type="Proteomes" id="UP001195914">
    <property type="component" value="Unassembled WGS sequence"/>
</dbReference>
<feature type="transmembrane region" description="Helical" evidence="7">
    <location>
        <begin position="706"/>
        <end position="724"/>
    </location>
</feature>
<name>A0AAD9G9R4_BABDI</name>
<dbReference type="PROSITE" id="PS50267">
    <property type="entry name" value="NA_NEUROTRAN_SYMP_3"/>
    <property type="match status" value="1"/>
</dbReference>
<protein>
    <recommendedName>
        <fullName evidence="10">Sodium:neurotransmitter symporter family protein</fullName>
    </recommendedName>
</protein>
<feature type="transmembrane region" description="Helical" evidence="7">
    <location>
        <begin position="283"/>
        <end position="303"/>
    </location>
</feature>
<reference evidence="8" key="1">
    <citation type="journal article" date="2014" name="Nucleic Acids Res.">
        <title>The evolutionary dynamics of variant antigen genes in Babesia reveal a history of genomic innovation underlying host-parasite interaction.</title>
        <authorList>
            <person name="Jackson A.P."/>
            <person name="Otto T.D."/>
            <person name="Darby A."/>
            <person name="Ramaprasad A."/>
            <person name="Xia D."/>
            <person name="Echaide I.E."/>
            <person name="Farber M."/>
            <person name="Gahlot S."/>
            <person name="Gamble J."/>
            <person name="Gupta D."/>
            <person name="Gupta Y."/>
            <person name="Jackson L."/>
            <person name="Malandrin L."/>
            <person name="Malas T.B."/>
            <person name="Moussa E."/>
            <person name="Nair M."/>
            <person name="Reid A.J."/>
            <person name="Sanders M."/>
            <person name="Sharma J."/>
            <person name="Tracey A."/>
            <person name="Quail M.A."/>
            <person name="Weir W."/>
            <person name="Wastling J.M."/>
            <person name="Hall N."/>
            <person name="Willadsen P."/>
            <person name="Lingelbach K."/>
            <person name="Shiels B."/>
            <person name="Tait A."/>
            <person name="Berriman M."/>
            <person name="Allred D.R."/>
            <person name="Pain A."/>
        </authorList>
    </citation>
    <scope>NUCLEOTIDE SEQUENCE</scope>
    <source>
        <strain evidence="8">1802A</strain>
    </source>
</reference>
<evidence type="ECO:0000313" key="8">
    <source>
        <dbReference type="EMBL" id="KAK1934379.1"/>
    </source>
</evidence>
<evidence type="ECO:0000256" key="1">
    <source>
        <dbReference type="ARBA" id="ARBA00004141"/>
    </source>
</evidence>
<feature type="transmembrane region" description="Helical" evidence="7">
    <location>
        <begin position="484"/>
        <end position="505"/>
    </location>
</feature>
<sequence length="941" mass="104690">MAPKKKTVKLQAKADNDERPSGHAEAGANAGKRQASGASQTLDDSARTSAASVGTCAIKGTKHLEAKTTNATGAEDPKGTQYFTADFRIGSNAAFVKPGSNALRTLASNQLITLGSQGRLTIGKMVARTSMLDQALQYTNINGYRHINILKGTLLTRRDRYIERALVQRDANLALQREDCREANFADYVHYDLDDYADQLPTTFRQSSGEVRIEMTTITKKSPATTPAKRGVVEELVSHGVSPSEVARLSDIFEQPSSLRNVNMSLIPWIRSQTKKGYWRNEASLFILCVTMAVSIGNVETMFKLNATWNGMVFLIPYMFAYLLVVQPMISFELTTGQLFRGGQSSIYDRLSPGCSGVGTAIVILCLISGCIACSRSSAEYIVYMVDVFKRRIPWKLTDSDMEMCATLKGWDACNSKGPICHYAEGECMASAIGKAYVAHQAKFDRQVQGSSAVDPQLMWAMVATYVIVGVFQLSGIGKFTFSASLLIIIVVFLTHMQVVTTMTLEGATDFLWSSLLNWNWSALYRSSRIWSHSIRSCLYEFIVGSGIYSTLASRSRIGYDLSKEAVGIGMVSGYMTLLLFSTACALIGYYSKILKTLPLDIMWMLEQDCNYILLPLGFQATETMERTLYVLQFGCCVILMCATLAIQIEVAVTNLKDVTLFGINKIARTCISFAMVLLLLVASLFLTGRNGKLVVWFLEIAVGDLGRIFTVLMSSIVVGWLYGSASQKEEMGAKCMYTFNTIFWSFNFIASVCEICDETIPAIVWWVTRVMGIVLATVAAIIINKKDAKHAKPVKRSLWYLFCGNIEMLRAEFCRITPMCNSAELPMTVFWSICIKWFIPCMLSSTISDILEEIVAANRVEVNISNIPEGWMWITLTIWAVMILVVAAPIVLRHCAPTWVPTYNAIDIRLLPSCPEKYSIWANLMPRIIFREFYKNKKDE</sequence>
<evidence type="ECO:0000256" key="5">
    <source>
        <dbReference type="ARBA" id="ARBA00023136"/>
    </source>
</evidence>
<keyword evidence="2" id="KW-0813">Transport</keyword>
<comment type="caution">
    <text evidence="8">The sequence shown here is derived from an EMBL/GenBank/DDBJ whole genome shotgun (WGS) entry which is preliminary data.</text>
</comment>
<evidence type="ECO:0000256" key="2">
    <source>
        <dbReference type="ARBA" id="ARBA00022448"/>
    </source>
</evidence>
<dbReference type="PANTHER" id="PTHR11616:SF240">
    <property type="entry name" value="BLOATED TUBULES, ISOFORM B-RELATED"/>
    <property type="match status" value="1"/>
</dbReference>
<feature type="region of interest" description="Disordered" evidence="6">
    <location>
        <begin position="1"/>
        <end position="46"/>
    </location>
</feature>
<feature type="transmembrane region" description="Helical" evidence="7">
    <location>
        <begin position="351"/>
        <end position="375"/>
    </location>
</feature>
<feature type="transmembrane region" description="Helical" evidence="7">
    <location>
        <begin position="736"/>
        <end position="752"/>
    </location>
</feature>
<keyword evidence="5 7" id="KW-0472">Membrane</keyword>
<dbReference type="Pfam" id="PF00209">
    <property type="entry name" value="SNF"/>
    <property type="match status" value="1"/>
</dbReference>
<evidence type="ECO:0008006" key="10">
    <source>
        <dbReference type="Google" id="ProtNLM"/>
    </source>
</evidence>
<dbReference type="AlphaFoldDB" id="A0AAD9G9R4"/>
<feature type="transmembrane region" description="Helical" evidence="7">
    <location>
        <begin position="872"/>
        <end position="893"/>
    </location>
</feature>
<feature type="transmembrane region" description="Helical" evidence="7">
    <location>
        <begin position="764"/>
        <end position="784"/>
    </location>
</feature>
<comment type="subcellular location">
    <subcellularLocation>
        <location evidence="1">Membrane</location>
        <topology evidence="1">Multi-pass membrane protein</topology>
    </subcellularLocation>
</comment>
<organism evidence="8 9">
    <name type="scientific">Babesia divergens</name>
    <dbReference type="NCBI Taxonomy" id="32595"/>
    <lineage>
        <taxon>Eukaryota</taxon>
        <taxon>Sar</taxon>
        <taxon>Alveolata</taxon>
        <taxon>Apicomplexa</taxon>
        <taxon>Aconoidasida</taxon>
        <taxon>Piroplasmida</taxon>
        <taxon>Babesiidae</taxon>
        <taxon>Babesia</taxon>
    </lineage>
</organism>
<proteinExistence type="predicted"/>
<evidence type="ECO:0000256" key="3">
    <source>
        <dbReference type="ARBA" id="ARBA00022692"/>
    </source>
</evidence>